<gene>
    <name evidence="4" type="ORF">F0P96_06320</name>
</gene>
<dbReference type="InterPro" id="IPR013762">
    <property type="entry name" value="Integrase-like_cat_sf"/>
</dbReference>
<dbReference type="InterPro" id="IPR002104">
    <property type="entry name" value="Integrase_catalytic"/>
</dbReference>
<dbReference type="Gene3D" id="1.10.443.10">
    <property type="entry name" value="Intergrase catalytic core"/>
    <property type="match status" value="1"/>
</dbReference>
<evidence type="ECO:0000313" key="4">
    <source>
        <dbReference type="EMBL" id="KAA9338444.1"/>
    </source>
</evidence>
<dbReference type="InterPro" id="IPR035386">
    <property type="entry name" value="Arm-DNA-bind_5"/>
</dbReference>
<dbReference type="SUPFAM" id="SSF56349">
    <property type="entry name" value="DNA breaking-rejoining enzymes"/>
    <property type="match status" value="1"/>
</dbReference>
<dbReference type="RefSeq" id="WP_151077981.1">
    <property type="nucleotide sequence ID" value="NZ_CP047647.1"/>
</dbReference>
<dbReference type="GO" id="GO:0015074">
    <property type="term" value="P:DNA integration"/>
    <property type="evidence" value="ECO:0007669"/>
    <property type="project" value="InterPro"/>
</dbReference>
<proteinExistence type="inferred from homology"/>
<dbReference type="EMBL" id="VTWU01000002">
    <property type="protein sequence ID" value="KAA9338444.1"/>
    <property type="molecule type" value="Genomic_DNA"/>
</dbReference>
<dbReference type="Pfam" id="PF17293">
    <property type="entry name" value="Arm-DNA-bind_5"/>
    <property type="match status" value="1"/>
</dbReference>
<organism evidence="4 5">
    <name type="scientific">Hymenobacter busanensis</name>
    <dbReference type="NCBI Taxonomy" id="2607656"/>
    <lineage>
        <taxon>Bacteria</taxon>
        <taxon>Pseudomonadati</taxon>
        <taxon>Bacteroidota</taxon>
        <taxon>Cytophagia</taxon>
        <taxon>Cytophagales</taxon>
        <taxon>Hymenobacteraceae</taxon>
        <taxon>Hymenobacter</taxon>
    </lineage>
</organism>
<dbReference type="Gene3D" id="1.10.150.130">
    <property type="match status" value="1"/>
</dbReference>
<dbReference type="PANTHER" id="PTHR30349:SF64">
    <property type="entry name" value="PROPHAGE INTEGRASE INTD-RELATED"/>
    <property type="match status" value="1"/>
</dbReference>
<evidence type="ECO:0000256" key="3">
    <source>
        <dbReference type="ARBA" id="ARBA00023172"/>
    </source>
</evidence>
<comment type="similarity">
    <text evidence="1">Belongs to the 'phage' integrase family.</text>
</comment>
<keyword evidence="3" id="KW-0233">DNA recombination</keyword>
<evidence type="ECO:0000313" key="5">
    <source>
        <dbReference type="Proteomes" id="UP000326380"/>
    </source>
</evidence>
<dbReference type="InterPro" id="IPR011010">
    <property type="entry name" value="DNA_brk_join_enz"/>
</dbReference>
<keyword evidence="2" id="KW-0238">DNA-binding</keyword>
<dbReference type="InterPro" id="IPR050090">
    <property type="entry name" value="Tyrosine_recombinase_XerCD"/>
</dbReference>
<dbReference type="GO" id="GO:0006310">
    <property type="term" value="P:DNA recombination"/>
    <property type="evidence" value="ECO:0007669"/>
    <property type="project" value="UniProtKB-KW"/>
</dbReference>
<dbReference type="PANTHER" id="PTHR30349">
    <property type="entry name" value="PHAGE INTEGRASE-RELATED"/>
    <property type="match status" value="1"/>
</dbReference>
<dbReference type="Proteomes" id="UP000326380">
    <property type="component" value="Unassembled WGS sequence"/>
</dbReference>
<sequence>MAKKCYLAARNLSGGHVTIYAEYSHARKIKRLPTEVRIPQAQWDNHSRTVIGTGAKSHNKKALDVLETLSAKVQELYLANGCVYPTCAQLTKSLEMRSIELQVEADELPLTEVLTNWMKTKEDWAASTRRNFNTVLHNIEDFEKAHKTTWYLSSLQTEDIRLWQQWLKTAKRGKEQQGYNDQTLHKRVRLLRQFLRQHPAPGVNLADEGAKALHAVMQTTPFVLAQDDLDAIEALPFGLHSRLDKIRDLLVLQAFCGLRWSDLRRLNSRFVTGNFINMPMKKSGAKASRVHIPIFHQARAVLNKYTINGVLSLPAISEQKFNDGIKEVCQQVESLHEEHTQDYRLRGQALERTKLKWEFVTSHTLRRTFITECLNKGFALKEVMSWSGHRTFLAFQKYVGITEQREDSIAEHHERWKAGKQKSAPSSSAPVLAAVEAMLNGNSSFEVRQGLEHLLKQYAGSMQP</sequence>
<reference evidence="4 5" key="1">
    <citation type="submission" date="2019-09" db="EMBL/GenBank/DDBJ databases">
        <title>Genome sequence of Hymenobacter sp. M3.</title>
        <authorList>
            <person name="Srinivasan S."/>
        </authorList>
    </citation>
    <scope>NUCLEOTIDE SEQUENCE [LARGE SCALE GENOMIC DNA]</scope>
    <source>
        <strain evidence="4 5">M3</strain>
    </source>
</reference>
<protein>
    <submittedName>
        <fullName evidence="4">Tyrosine-type recombinase/integrase</fullName>
    </submittedName>
</protein>
<accession>A0A7L5A022</accession>
<dbReference type="PROSITE" id="PS51898">
    <property type="entry name" value="TYR_RECOMBINASE"/>
    <property type="match status" value="1"/>
</dbReference>
<evidence type="ECO:0000256" key="1">
    <source>
        <dbReference type="ARBA" id="ARBA00008857"/>
    </source>
</evidence>
<comment type="caution">
    <text evidence="4">The sequence shown here is derived from an EMBL/GenBank/DDBJ whole genome shotgun (WGS) entry which is preliminary data.</text>
</comment>
<dbReference type="GO" id="GO:0003677">
    <property type="term" value="F:DNA binding"/>
    <property type="evidence" value="ECO:0007669"/>
    <property type="project" value="UniProtKB-KW"/>
</dbReference>
<name>A0A7L5A022_9BACT</name>
<dbReference type="InterPro" id="IPR010998">
    <property type="entry name" value="Integrase_recombinase_N"/>
</dbReference>
<evidence type="ECO:0000256" key="2">
    <source>
        <dbReference type="ARBA" id="ARBA00023125"/>
    </source>
</evidence>
<keyword evidence="5" id="KW-1185">Reference proteome</keyword>
<dbReference type="AlphaFoldDB" id="A0A7L5A022"/>